<evidence type="ECO:0000256" key="7">
    <source>
        <dbReference type="ARBA" id="ARBA00023077"/>
    </source>
</evidence>
<feature type="short sequence motif" description="TonB C-terminal box" evidence="11">
    <location>
        <begin position="827"/>
        <end position="844"/>
    </location>
</feature>
<dbReference type="PANTHER" id="PTHR30442">
    <property type="entry name" value="IRON III DICITRATE TRANSPORT PROTEIN FECA"/>
    <property type="match status" value="1"/>
</dbReference>
<dbReference type="InterPro" id="IPR039426">
    <property type="entry name" value="TonB-dep_rcpt-like"/>
</dbReference>
<dbReference type="InterPro" id="IPR012910">
    <property type="entry name" value="Plug_dom"/>
</dbReference>
<evidence type="ECO:0000256" key="1">
    <source>
        <dbReference type="ARBA" id="ARBA00004571"/>
    </source>
</evidence>
<keyword evidence="5 10" id="KW-0812">Transmembrane</keyword>
<keyword evidence="8 10" id="KW-0472">Membrane</keyword>
<evidence type="ECO:0000256" key="2">
    <source>
        <dbReference type="ARBA" id="ARBA00021261"/>
    </source>
</evidence>
<keyword evidence="6" id="KW-0732">Signal</keyword>
<dbReference type="EMBL" id="JAVDQT010000005">
    <property type="protein sequence ID" value="MDR6433359.1"/>
    <property type="molecule type" value="Genomic_DNA"/>
</dbReference>
<keyword evidence="9 10" id="KW-0998">Cell outer membrane</keyword>
<dbReference type="PROSITE" id="PS52016">
    <property type="entry name" value="TONB_DEPENDENT_REC_3"/>
    <property type="match status" value="1"/>
</dbReference>
<dbReference type="Gene3D" id="2.170.130.10">
    <property type="entry name" value="TonB-dependent receptor, plug domain"/>
    <property type="match status" value="1"/>
</dbReference>
<comment type="caution">
    <text evidence="15">The sequence shown here is derived from an EMBL/GenBank/DDBJ whole genome shotgun (WGS) entry which is preliminary data.</text>
</comment>
<dbReference type="CDD" id="cd01347">
    <property type="entry name" value="ligand_gated_channel"/>
    <property type="match status" value="1"/>
</dbReference>
<protein>
    <recommendedName>
        <fullName evidence="2">Heme transporter BhuA</fullName>
    </recommendedName>
</protein>
<comment type="subcellular location">
    <subcellularLocation>
        <location evidence="1 10">Cell outer membrane</location>
        <topology evidence="1 10">Multi-pass membrane protein</topology>
    </subcellularLocation>
</comment>
<keyword evidence="7 12" id="KW-0798">TonB box</keyword>
<keyword evidence="3 10" id="KW-0813">Transport</keyword>
<evidence type="ECO:0000256" key="9">
    <source>
        <dbReference type="ARBA" id="ARBA00023237"/>
    </source>
</evidence>
<keyword evidence="4 10" id="KW-1134">Transmembrane beta strand</keyword>
<organism evidence="15 16">
    <name type="scientific">Brucella pseudogrignonensis</name>
    <dbReference type="NCBI Taxonomy" id="419475"/>
    <lineage>
        <taxon>Bacteria</taxon>
        <taxon>Pseudomonadati</taxon>
        <taxon>Pseudomonadota</taxon>
        <taxon>Alphaproteobacteria</taxon>
        <taxon>Hyphomicrobiales</taxon>
        <taxon>Brucellaceae</taxon>
        <taxon>Brucella/Ochrobactrum group</taxon>
        <taxon>Brucella</taxon>
    </lineage>
</organism>
<evidence type="ECO:0000256" key="12">
    <source>
        <dbReference type="RuleBase" id="RU003357"/>
    </source>
</evidence>
<evidence type="ECO:0000259" key="13">
    <source>
        <dbReference type="Pfam" id="PF00593"/>
    </source>
</evidence>
<name>A0ABU1MBE4_9HYPH</name>
<dbReference type="SUPFAM" id="SSF56935">
    <property type="entry name" value="Porins"/>
    <property type="match status" value="1"/>
</dbReference>
<dbReference type="Pfam" id="PF07715">
    <property type="entry name" value="Plug"/>
    <property type="match status" value="1"/>
</dbReference>
<feature type="domain" description="TonB-dependent receptor-like beta-barrel" evidence="13">
    <location>
        <begin position="337"/>
        <end position="815"/>
    </location>
</feature>
<evidence type="ECO:0000256" key="3">
    <source>
        <dbReference type="ARBA" id="ARBA00022448"/>
    </source>
</evidence>
<evidence type="ECO:0000256" key="10">
    <source>
        <dbReference type="PROSITE-ProRule" id="PRU01360"/>
    </source>
</evidence>
<accession>A0ABU1MBE4</accession>
<evidence type="ECO:0000256" key="4">
    <source>
        <dbReference type="ARBA" id="ARBA00022452"/>
    </source>
</evidence>
<evidence type="ECO:0000256" key="11">
    <source>
        <dbReference type="PROSITE-ProRule" id="PRU10144"/>
    </source>
</evidence>
<evidence type="ECO:0000313" key="16">
    <source>
        <dbReference type="Proteomes" id="UP001184614"/>
    </source>
</evidence>
<dbReference type="PANTHER" id="PTHR30442:SF0">
    <property type="entry name" value="FE(3+) DICITRATE TRANSPORT PROTEIN FECA"/>
    <property type="match status" value="1"/>
</dbReference>
<feature type="domain" description="TonB-dependent receptor plug" evidence="14">
    <location>
        <begin position="51"/>
        <end position="159"/>
    </location>
</feature>
<dbReference type="InterPro" id="IPR010917">
    <property type="entry name" value="TonB_rcpt_CS"/>
</dbReference>
<gene>
    <name evidence="15" type="ORF">J2782_003105</name>
</gene>
<proteinExistence type="inferred from homology"/>
<reference evidence="15 16" key="1">
    <citation type="submission" date="2023-07" db="EMBL/GenBank/DDBJ databases">
        <title>Sorghum-associated microbial communities from plants grown in Nebraska, USA.</title>
        <authorList>
            <person name="Schachtman D."/>
        </authorList>
    </citation>
    <scope>NUCLEOTIDE SEQUENCE [LARGE SCALE GENOMIC DNA]</scope>
    <source>
        <strain evidence="15 16">DS1730</strain>
    </source>
</reference>
<dbReference type="InterPro" id="IPR037066">
    <property type="entry name" value="Plug_dom_sf"/>
</dbReference>
<evidence type="ECO:0000259" key="14">
    <source>
        <dbReference type="Pfam" id="PF07715"/>
    </source>
</evidence>
<dbReference type="InterPro" id="IPR036942">
    <property type="entry name" value="Beta-barrel_TonB_sf"/>
</dbReference>
<sequence length="844" mass="91385">MNYSFTDANTVTISNGSTGASAPIDASGSTLLDTITVSGGKADSLEDAPYQTAGSSTYISGEKIERFRGTSVGDMLSGTPGVLNADNRNGAALDVNIRGMQGQGRVPVSVDGAIQETTVYRGYSGIAGRSYVDPDFIGGVMIEKGPSSAADGAGVIGGIVRMNTITVDDILRPGKNFGLRIKGGFNSNSSAPPAIDTQGGYWGGGIYPSNAVPTSFGGTRGLDRPSLLEPTGGSGSIAGAFRSEHVDLVAAYARRKNGNYFAGTGNDAPTLKFFADCGGSVSSDGCSQVAPGMTGVAFEGVNRYRAGEEVLNTSQDNASILLKGTLRLPDEHEFDLSYMRYESKYGEIMPSQIIYFGGQGPYQGKLNEVVMDTYTSRYKWNPEGNDLINLKAGLWMTDAELKIPTQFYREADPSLLNAYGTKNRRWGFNAENRSEFDTAWGGLSLNYGGSYTYETIEPGEGADWRNSRFGNRQEVSLFTAGQWKPSDWLTLDASLRYSDFKSTDKQPQIASTVEYRTISDGNGGTIEMTTAEYALLPRPRPTTISTRYVYTYRRDDRNYQGDGFAPMFSATVEPWQGFQFYGKYAEAIRLPSLFETTRGFSTVGAMPGLGLGLKPEHAKTWELGLNVLKDDVFTGGDKLRLKASYFDNRVNDYITRTSLATGPGGTAPIVNIDYAELRGIELQASYDMGRFFGDLAYTHYTHTNFCNRPENVNPGTPFALCNAGGTENSYVVNQLPPKDSLSLTLGARAFEEKLTVGGRVTYVGDRGIGGVLSDSMNSGGGTIELVKWEPYTLVDLFASYKVNEQFQVDAAIDNVADVYYMDTLTLGLMPSPGRTFRMNMTAKF</sequence>
<evidence type="ECO:0000256" key="8">
    <source>
        <dbReference type="ARBA" id="ARBA00023136"/>
    </source>
</evidence>
<comment type="similarity">
    <text evidence="10 12">Belongs to the TonB-dependent receptor family.</text>
</comment>
<dbReference type="PROSITE" id="PS01156">
    <property type="entry name" value="TONB_DEPENDENT_REC_2"/>
    <property type="match status" value="1"/>
</dbReference>
<evidence type="ECO:0000256" key="5">
    <source>
        <dbReference type="ARBA" id="ARBA00022692"/>
    </source>
</evidence>
<keyword evidence="15" id="KW-0675">Receptor</keyword>
<evidence type="ECO:0000256" key="6">
    <source>
        <dbReference type="ARBA" id="ARBA00022729"/>
    </source>
</evidence>
<dbReference type="Gene3D" id="2.40.170.20">
    <property type="entry name" value="TonB-dependent receptor, beta-barrel domain"/>
    <property type="match status" value="1"/>
</dbReference>
<evidence type="ECO:0000313" key="15">
    <source>
        <dbReference type="EMBL" id="MDR6433359.1"/>
    </source>
</evidence>
<keyword evidence="16" id="KW-1185">Reference proteome</keyword>
<dbReference type="InterPro" id="IPR000531">
    <property type="entry name" value="Beta-barrel_TonB"/>
</dbReference>
<dbReference type="Pfam" id="PF00593">
    <property type="entry name" value="TonB_dep_Rec_b-barrel"/>
    <property type="match status" value="1"/>
</dbReference>
<dbReference type="Proteomes" id="UP001184614">
    <property type="component" value="Unassembled WGS sequence"/>
</dbReference>